<reference evidence="1 2" key="1">
    <citation type="journal article" date="2019" name="Commun. Biol.">
        <title>The bagworm genome reveals a unique fibroin gene that provides high tensile strength.</title>
        <authorList>
            <person name="Kono N."/>
            <person name="Nakamura H."/>
            <person name="Ohtoshi R."/>
            <person name="Tomita M."/>
            <person name="Numata K."/>
            <person name="Arakawa K."/>
        </authorList>
    </citation>
    <scope>NUCLEOTIDE SEQUENCE [LARGE SCALE GENOMIC DNA]</scope>
</reference>
<dbReference type="OrthoDB" id="10053569at2759"/>
<evidence type="ECO:0000313" key="1">
    <source>
        <dbReference type="EMBL" id="GBP44812.1"/>
    </source>
</evidence>
<organism evidence="1 2">
    <name type="scientific">Eumeta variegata</name>
    <name type="common">Bagworm moth</name>
    <name type="synonym">Eumeta japonica</name>
    <dbReference type="NCBI Taxonomy" id="151549"/>
    <lineage>
        <taxon>Eukaryota</taxon>
        <taxon>Metazoa</taxon>
        <taxon>Ecdysozoa</taxon>
        <taxon>Arthropoda</taxon>
        <taxon>Hexapoda</taxon>
        <taxon>Insecta</taxon>
        <taxon>Pterygota</taxon>
        <taxon>Neoptera</taxon>
        <taxon>Endopterygota</taxon>
        <taxon>Lepidoptera</taxon>
        <taxon>Glossata</taxon>
        <taxon>Ditrysia</taxon>
        <taxon>Tineoidea</taxon>
        <taxon>Psychidae</taxon>
        <taxon>Oiketicinae</taxon>
        <taxon>Eumeta</taxon>
    </lineage>
</organism>
<dbReference type="EMBL" id="BGZK01000459">
    <property type="protein sequence ID" value="GBP44812.1"/>
    <property type="molecule type" value="Genomic_DNA"/>
</dbReference>
<name>A0A4C1W2N8_EUMVA</name>
<protein>
    <submittedName>
        <fullName evidence="1">Uncharacterized protein</fullName>
    </submittedName>
</protein>
<evidence type="ECO:0000313" key="2">
    <source>
        <dbReference type="Proteomes" id="UP000299102"/>
    </source>
</evidence>
<keyword evidence="2" id="KW-1185">Reference proteome</keyword>
<comment type="caution">
    <text evidence="1">The sequence shown here is derived from an EMBL/GenBank/DDBJ whole genome shotgun (WGS) entry which is preliminary data.</text>
</comment>
<gene>
    <name evidence="1" type="ORF">EVAR_75680_1</name>
</gene>
<sequence length="186" mass="21389">MAVRKYDSEYISVAFSSIRLRNLTKGKKKRVRVTKLKTTNHFTTAAAGVNTVAPSKTERLFIKLEITEIVNKSWPRPRAVEVGSGRTSGAAPPAYGPIFQRLKVPYLKRKKRNPYMITLLSVCPSVRPSVKTLFLRNAWRFVANYPIRIQVALVVVLWRARRITQGGQSPADRRRRWTCLRIDYEM</sequence>
<dbReference type="AlphaFoldDB" id="A0A4C1W2N8"/>
<proteinExistence type="predicted"/>
<accession>A0A4C1W2N8</accession>
<dbReference type="Proteomes" id="UP000299102">
    <property type="component" value="Unassembled WGS sequence"/>
</dbReference>